<comment type="subcellular location">
    <subcellularLocation>
        <location evidence="2">Cell membrane</location>
        <topology evidence="2">Multi-pass membrane protein</topology>
    </subcellularLocation>
    <subcellularLocation>
        <location evidence="1">Cytoplasm</location>
    </subcellularLocation>
</comment>
<dbReference type="GO" id="GO:0005886">
    <property type="term" value="C:plasma membrane"/>
    <property type="evidence" value="ECO:0007669"/>
    <property type="project" value="UniProtKB-SubCell"/>
</dbReference>
<evidence type="ECO:0000256" key="3">
    <source>
        <dbReference type="ARBA" id="ARBA00022448"/>
    </source>
</evidence>
<dbReference type="PANTHER" id="PTHR45008:SF1">
    <property type="entry name" value="PTS SYSTEM GLUCOSE-SPECIFIC EIIA COMPONENT"/>
    <property type="match status" value="1"/>
</dbReference>
<organism evidence="9 10">
    <name type="scientific">Companilactobacillus heilongjiangensis</name>
    <dbReference type="NCBI Taxonomy" id="1074467"/>
    <lineage>
        <taxon>Bacteria</taxon>
        <taxon>Bacillati</taxon>
        <taxon>Bacillota</taxon>
        <taxon>Bacilli</taxon>
        <taxon>Lactobacillales</taxon>
        <taxon>Lactobacillaceae</taxon>
        <taxon>Companilactobacillus</taxon>
    </lineage>
</organism>
<evidence type="ECO:0000313" key="9">
    <source>
        <dbReference type="EMBL" id="ALB28885.1"/>
    </source>
</evidence>
<dbReference type="EMBL" id="CP012559">
    <property type="protein sequence ID" value="ALB28885.1"/>
    <property type="molecule type" value="Genomic_DNA"/>
</dbReference>
<protein>
    <submittedName>
        <fullName evidence="9">PTS glucose transporter subunit IIABC</fullName>
    </submittedName>
</protein>
<dbReference type="GO" id="GO:0005737">
    <property type="term" value="C:cytoplasm"/>
    <property type="evidence" value="ECO:0007669"/>
    <property type="project" value="UniProtKB-SubCell"/>
</dbReference>
<evidence type="ECO:0000256" key="6">
    <source>
        <dbReference type="ARBA" id="ARBA00022683"/>
    </source>
</evidence>
<dbReference type="RefSeq" id="WP_041501612.1">
    <property type="nucleotide sequence ID" value="NZ_BJDV01000013.1"/>
</dbReference>
<dbReference type="GO" id="GO:0009401">
    <property type="term" value="P:phosphoenolpyruvate-dependent sugar phosphotransferase system"/>
    <property type="evidence" value="ECO:0007669"/>
    <property type="project" value="UniProtKB-KW"/>
</dbReference>
<evidence type="ECO:0000313" key="10">
    <source>
        <dbReference type="Proteomes" id="UP000061546"/>
    </source>
</evidence>
<dbReference type="InterPro" id="IPR050890">
    <property type="entry name" value="PTS_EIIA_component"/>
</dbReference>
<evidence type="ECO:0000256" key="2">
    <source>
        <dbReference type="ARBA" id="ARBA00004651"/>
    </source>
</evidence>
<dbReference type="GO" id="GO:0016301">
    <property type="term" value="F:kinase activity"/>
    <property type="evidence" value="ECO:0007669"/>
    <property type="project" value="UniProtKB-KW"/>
</dbReference>
<dbReference type="AlphaFoldDB" id="A0A0K2LC92"/>
<keyword evidence="6" id="KW-0598">Phosphotransferase system</keyword>
<evidence type="ECO:0000256" key="4">
    <source>
        <dbReference type="ARBA" id="ARBA00022597"/>
    </source>
</evidence>
<dbReference type="FunFam" id="2.70.70.10:FF:000001">
    <property type="entry name" value="PTS system glucose-specific IIA component"/>
    <property type="match status" value="1"/>
</dbReference>
<dbReference type="OrthoDB" id="9769191at2"/>
<keyword evidence="3" id="KW-0813">Transport</keyword>
<keyword evidence="7" id="KW-0418">Kinase</keyword>
<dbReference type="Proteomes" id="UP000061546">
    <property type="component" value="Chromosome"/>
</dbReference>
<dbReference type="InterPro" id="IPR001127">
    <property type="entry name" value="PTS_EIIA_1_perm"/>
</dbReference>
<keyword evidence="4 9" id="KW-0762">Sugar transport</keyword>
<keyword evidence="5" id="KW-0808">Transferase</keyword>
<gene>
    <name evidence="9" type="ORF">JP39_05650</name>
</gene>
<dbReference type="KEGG" id="lhi:JP39_05650"/>
<dbReference type="SUPFAM" id="SSF51261">
    <property type="entry name" value="Duplicated hybrid motif"/>
    <property type="match status" value="1"/>
</dbReference>
<keyword evidence="10" id="KW-1185">Reference proteome</keyword>
<name>A0A0K2LC92_9LACO</name>
<evidence type="ECO:0000259" key="8">
    <source>
        <dbReference type="PROSITE" id="PS51093"/>
    </source>
</evidence>
<evidence type="ECO:0000256" key="7">
    <source>
        <dbReference type="ARBA" id="ARBA00022777"/>
    </source>
</evidence>
<accession>A0A0K2LC92</accession>
<dbReference type="STRING" id="1074467.JP39_05650"/>
<dbReference type="PROSITE" id="PS51093">
    <property type="entry name" value="PTS_EIIA_TYPE_1"/>
    <property type="match status" value="1"/>
</dbReference>
<reference evidence="9 10" key="1">
    <citation type="submission" date="2015-08" db="EMBL/GenBank/DDBJ databases">
        <title>Genomic sequence of Lactobacillus heilongjiangensis DSM 28069, isolated from Chinese traditional pickle.</title>
        <authorList>
            <person name="Jiang X."/>
            <person name="Zheng B."/>
            <person name="Cheng H."/>
        </authorList>
    </citation>
    <scope>NUCLEOTIDE SEQUENCE [LARGE SCALE GENOMIC DNA]</scope>
    <source>
        <strain evidence="9 10">DSM 28069</strain>
    </source>
</reference>
<feature type="domain" description="PTS EIIA type-1" evidence="8">
    <location>
        <begin position="28"/>
        <end position="132"/>
    </location>
</feature>
<evidence type="ECO:0000256" key="1">
    <source>
        <dbReference type="ARBA" id="ARBA00004496"/>
    </source>
</evidence>
<dbReference type="PROSITE" id="PS00371">
    <property type="entry name" value="PTS_EIIA_TYPE_1_HIS"/>
    <property type="match status" value="1"/>
</dbReference>
<dbReference type="Gene3D" id="2.70.70.10">
    <property type="entry name" value="Glucose Permease (Domain IIA)"/>
    <property type="match status" value="1"/>
</dbReference>
<proteinExistence type="predicted"/>
<dbReference type="PANTHER" id="PTHR45008">
    <property type="entry name" value="PTS SYSTEM GLUCOSE-SPECIFIC EIIA COMPONENT"/>
    <property type="match status" value="1"/>
</dbReference>
<sequence>MGLFSRKKVDEFVAPAKGELIHLDKVSDPVFSQKLMGDGFAVNPSANEIVAPIGGVIGTVFPTKHALMITSDHGLEVMLHLGIDTVELKGKPFEVFVNEGDTVKTGQKLATMDLQQIKDSGKDTSIMAIITNSDAVKNMGDFDEKAVDTGDDVLKIDVK</sequence>
<dbReference type="NCBIfam" id="TIGR00830">
    <property type="entry name" value="PTBA"/>
    <property type="match status" value="1"/>
</dbReference>
<dbReference type="Pfam" id="PF00358">
    <property type="entry name" value="PTS_EIIA_1"/>
    <property type="match status" value="1"/>
</dbReference>
<evidence type="ECO:0000256" key="5">
    <source>
        <dbReference type="ARBA" id="ARBA00022679"/>
    </source>
</evidence>
<dbReference type="InterPro" id="IPR011055">
    <property type="entry name" value="Dup_hybrid_motif"/>
</dbReference>